<dbReference type="Proteomes" id="UP000317648">
    <property type="component" value="Chromosome"/>
</dbReference>
<feature type="repeat" description="WD" evidence="3">
    <location>
        <begin position="342"/>
        <end position="375"/>
    </location>
</feature>
<dbReference type="PANTHER" id="PTHR19879">
    <property type="entry name" value="TRANSCRIPTION INITIATION FACTOR TFIID"/>
    <property type="match status" value="1"/>
</dbReference>
<feature type="repeat" description="WD" evidence="3">
    <location>
        <begin position="424"/>
        <end position="456"/>
    </location>
</feature>
<reference evidence="4 5" key="1">
    <citation type="submission" date="2019-02" db="EMBL/GenBank/DDBJ databases">
        <title>Deep-cultivation of Planctomycetes and their phenomic and genomic characterization uncovers novel biology.</title>
        <authorList>
            <person name="Wiegand S."/>
            <person name="Jogler M."/>
            <person name="Boedeker C."/>
            <person name="Pinto D."/>
            <person name="Vollmers J."/>
            <person name="Rivas-Marin E."/>
            <person name="Kohn T."/>
            <person name="Peeters S.H."/>
            <person name="Heuer A."/>
            <person name="Rast P."/>
            <person name="Oberbeckmann S."/>
            <person name="Bunk B."/>
            <person name="Jeske O."/>
            <person name="Meyerdierks A."/>
            <person name="Storesund J.E."/>
            <person name="Kallscheuer N."/>
            <person name="Luecker S."/>
            <person name="Lage O.M."/>
            <person name="Pohl T."/>
            <person name="Merkel B.J."/>
            <person name="Hornburger P."/>
            <person name="Mueller R.-W."/>
            <person name="Bruemmer F."/>
            <person name="Labrenz M."/>
            <person name="Spormann A.M."/>
            <person name="Op den Camp H."/>
            <person name="Overmann J."/>
            <person name="Amann R."/>
            <person name="Jetten M.S.M."/>
            <person name="Mascher T."/>
            <person name="Medema M.H."/>
            <person name="Devos D.P."/>
            <person name="Kaster A.-K."/>
            <person name="Ovreas L."/>
            <person name="Rohde M."/>
            <person name="Galperin M.Y."/>
            <person name="Jogler C."/>
        </authorList>
    </citation>
    <scope>NUCLEOTIDE SEQUENCE [LARGE SCALE GENOMIC DNA]</scope>
    <source>
        <strain evidence="4 5">Pla85_3_4</strain>
    </source>
</reference>
<keyword evidence="2" id="KW-0677">Repeat</keyword>
<dbReference type="PANTHER" id="PTHR19879:SF9">
    <property type="entry name" value="TRANSCRIPTION INITIATION FACTOR TFIID SUBUNIT 5"/>
    <property type="match status" value="1"/>
</dbReference>
<feature type="repeat" description="WD" evidence="3">
    <location>
        <begin position="591"/>
        <end position="624"/>
    </location>
</feature>
<feature type="repeat" description="WD" evidence="3">
    <location>
        <begin position="507"/>
        <end position="548"/>
    </location>
</feature>
<feature type="repeat" description="WD" evidence="3">
    <location>
        <begin position="1977"/>
        <end position="2018"/>
    </location>
</feature>
<feature type="repeat" description="WD" evidence="3">
    <location>
        <begin position="549"/>
        <end position="590"/>
    </location>
</feature>
<feature type="repeat" description="WD" evidence="3">
    <location>
        <begin position="2350"/>
        <end position="2391"/>
    </location>
</feature>
<dbReference type="CDD" id="cd00200">
    <property type="entry name" value="WD40"/>
    <property type="match status" value="8"/>
</dbReference>
<dbReference type="SUPFAM" id="SSF50978">
    <property type="entry name" value="WD40 repeat-like"/>
    <property type="match status" value="3"/>
</dbReference>
<feature type="repeat" description="WD" evidence="3">
    <location>
        <begin position="1023"/>
        <end position="1062"/>
    </location>
</feature>
<feature type="repeat" description="WD" evidence="3">
    <location>
        <begin position="1520"/>
        <end position="1561"/>
    </location>
</feature>
<evidence type="ECO:0000313" key="5">
    <source>
        <dbReference type="Proteomes" id="UP000317648"/>
    </source>
</evidence>
<feature type="repeat" description="WD" evidence="3">
    <location>
        <begin position="2019"/>
        <end position="2060"/>
    </location>
</feature>
<dbReference type="Gene3D" id="2.130.10.10">
    <property type="entry name" value="YVTN repeat-like/Quinoprotein amine dehydrogenase"/>
    <property type="match status" value="14"/>
</dbReference>
<feature type="repeat" description="WD" evidence="3">
    <location>
        <begin position="2308"/>
        <end position="2349"/>
    </location>
</feature>
<dbReference type="EMBL" id="CP036433">
    <property type="protein sequence ID" value="QDU96637.1"/>
    <property type="molecule type" value="Genomic_DNA"/>
</dbReference>
<dbReference type="SUPFAM" id="SSF50998">
    <property type="entry name" value="Quinoprotein alcohol dehydrogenase-like"/>
    <property type="match status" value="4"/>
</dbReference>
<feature type="repeat" description="WD" evidence="3">
    <location>
        <begin position="1877"/>
        <end position="1918"/>
    </location>
</feature>
<accession>A0A518DXR0</accession>
<feature type="repeat" description="WD" evidence="3">
    <location>
        <begin position="1919"/>
        <end position="1952"/>
    </location>
</feature>
<feature type="repeat" description="WD" evidence="3">
    <location>
        <begin position="466"/>
        <end position="499"/>
    </location>
</feature>
<feature type="repeat" description="WD" evidence="3">
    <location>
        <begin position="723"/>
        <end position="756"/>
    </location>
</feature>
<dbReference type="InterPro" id="IPR019775">
    <property type="entry name" value="WD40_repeat_CS"/>
</dbReference>
<feature type="repeat" description="WD" evidence="3">
    <location>
        <begin position="50"/>
        <end position="91"/>
    </location>
</feature>
<organism evidence="4 5">
    <name type="scientific">Lignipirellula cremea</name>
    <dbReference type="NCBI Taxonomy" id="2528010"/>
    <lineage>
        <taxon>Bacteria</taxon>
        <taxon>Pseudomonadati</taxon>
        <taxon>Planctomycetota</taxon>
        <taxon>Planctomycetia</taxon>
        <taxon>Pirellulales</taxon>
        <taxon>Pirellulaceae</taxon>
        <taxon>Lignipirellula</taxon>
    </lineage>
</organism>
<dbReference type="InterPro" id="IPR020472">
    <property type="entry name" value="WD40_PAC1"/>
</dbReference>
<dbReference type="PROSITE" id="PS00678">
    <property type="entry name" value="WD_REPEATS_1"/>
    <property type="match status" value="6"/>
</dbReference>
<dbReference type="InterPro" id="IPR011044">
    <property type="entry name" value="Quino_amine_DH_bsu"/>
</dbReference>
<evidence type="ECO:0000256" key="3">
    <source>
        <dbReference type="PROSITE-ProRule" id="PRU00221"/>
    </source>
</evidence>
<dbReference type="InterPro" id="IPR011047">
    <property type="entry name" value="Quinoprotein_ADH-like_sf"/>
</dbReference>
<feature type="repeat" description="WD" evidence="3">
    <location>
        <begin position="1187"/>
        <end position="1228"/>
    </location>
</feature>
<feature type="repeat" description="WD" evidence="3">
    <location>
        <begin position="1616"/>
        <end position="1657"/>
    </location>
</feature>
<feature type="repeat" description="WD" evidence="3">
    <location>
        <begin position="1104"/>
        <end position="1130"/>
    </location>
</feature>
<feature type="repeat" description="WD" evidence="3">
    <location>
        <begin position="854"/>
        <end position="895"/>
    </location>
</feature>
<feature type="repeat" description="WD" evidence="3">
    <location>
        <begin position="218"/>
        <end position="251"/>
    </location>
</feature>
<feature type="repeat" description="WD" evidence="3">
    <location>
        <begin position="1062"/>
        <end position="1094"/>
    </location>
</feature>
<dbReference type="SUPFAM" id="SSF50969">
    <property type="entry name" value="YVTN repeat-like/Quinoprotein amine dehydrogenase"/>
    <property type="match status" value="1"/>
</dbReference>
<dbReference type="KEGG" id="lcre:Pla8534_44580"/>
<proteinExistence type="predicted"/>
<gene>
    <name evidence="4" type="ORF">Pla8534_44580</name>
</gene>
<protein>
    <submittedName>
        <fullName evidence="4">WD domain, G-beta repeat</fullName>
    </submittedName>
</protein>
<evidence type="ECO:0000256" key="1">
    <source>
        <dbReference type="ARBA" id="ARBA00022574"/>
    </source>
</evidence>
<keyword evidence="1 3" id="KW-0853">WD repeat</keyword>
<feature type="repeat" description="WD" evidence="3">
    <location>
        <begin position="92"/>
        <end position="133"/>
    </location>
</feature>
<name>A0A518DXR0_9BACT</name>
<dbReference type="InterPro" id="IPR001680">
    <property type="entry name" value="WD40_rpt"/>
</dbReference>
<feature type="repeat" description="WD" evidence="3">
    <location>
        <begin position="1229"/>
        <end position="1270"/>
    </location>
</feature>
<feature type="repeat" description="WD" evidence="3">
    <location>
        <begin position="631"/>
        <end position="672"/>
    </location>
</feature>
<dbReference type="SMART" id="SM00320">
    <property type="entry name" value="WD40"/>
    <property type="match status" value="47"/>
</dbReference>
<evidence type="ECO:0000313" key="4">
    <source>
        <dbReference type="EMBL" id="QDU96637.1"/>
    </source>
</evidence>
<feature type="repeat" description="WD" evidence="3">
    <location>
        <begin position="2266"/>
        <end position="2307"/>
    </location>
</feature>
<feature type="repeat" description="WD" evidence="3">
    <location>
        <begin position="1658"/>
        <end position="1688"/>
    </location>
</feature>
<dbReference type="InterPro" id="IPR015943">
    <property type="entry name" value="WD40/YVTN_repeat-like_dom_sf"/>
</dbReference>
<dbReference type="PROSITE" id="PS50294">
    <property type="entry name" value="WD_REPEATS_REGION"/>
    <property type="match status" value="26"/>
</dbReference>
<feature type="repeat" description="WD" evidence="3">
    <location>
        <begin position="938"/>
        <end position="971"/>
    </location>
</feature>
<dbReference type="PRINTS" id="PR00320">
    <property type="entry name" value="GPROTEINBRPT"/>
</dbReference>
<evidence type="ECO:0000256" key="2">
    <source>
        <dbReference type="ARBA" id="ARBA00022737"/>
    </source>
</evidence>
<feature type="repeat" description="WD" evidence="3">
    <location>
        <begin position="981"/>
        <end position="1022"/>
    </location>
</feature>
<sequence length="2429" mass="246678">MTDGNCFAGRNRFELSLAAVSAAWRLSLLLGLLLSFPGGPASVVAQEQRLPGHGAGVNAVIYSPDGRYLLSGSADQTIKIRNAATGDELRTLRGHTAQVLTLATDPAGRQLVSGSADNTLRLWDIPQAEPFYSAVASPGPLVQLAIDPLGEKVLVVGEDRLPHLLNLADGALLESLQGHDAALTGAAFRGDNQQFVTADAAGRLLFWRAFDNAQRGRIDAHRGAVVGVAYHPSNQQLITAGADGLLKTWQLPLVDPRVLPEAPGPVRCAEVTANGQLLVTAGNGHARVYTVATGALARELATDVGNSLSLALSGDSLLAAAGDEQGRVKFWAINDGADRAQLEAHVGSVLATAFHPDNQRIATASDDGVIRLWSLPQPRLPLAGHTAAVLSTAVSPNGTYGATASADHSVRLWTPSTGAALRTLAGHASPVTSTAFKADSTQFATTDDSGVLRLWNPADGVEQAVWGAHPTAANSAAFHPAGDRLATAGADGTIKVWRLPAVAPRTLAGHTSPVADVAVSADGAVVLSGGEDKTVRLFNGATGAALRTLAGQGEAVSSLALSADATLAASGSVDGVIQLWNAADGADRLQLRGHTGPVLGLAMSPQGDLLASAGADQSVRLWRLPVAPTMLAGHTAPVSEVVATTSGELVATGSADKGVRLWNHADGTAAGTGAVHQGAVAALAAGMLPAAGEAKAMEILASGDDQGELQLWDVAGKGSLGSALAHVGGLTGLTFTPTGDRLISTGADGSLKWWRLPLQSPTTWPATTGEITAVVTAADGSFALVGSADKSVRLFDLQAEAAPVVLAAGNGPVTSLALRRDKTLAAIGDAEGVVRFVDPAAPPAAADSVPPPALAGHAGPVLGAAFNATGDRLATASADGVVRVWSIPQPSQVYAGDATSTRMTVSRDGKFSAAAAVVNNRPAVVIRNTTTGQVIQQLFGHDGAVLGLAFSENGLRLATGSADQTARVWDLADPKFPEIQRVSHGAAVAAVALSPDGQQLFSGGADNAIKQWAVADGAEVRTLAGHTGALTAMCAVGDLLVSGAADSTARTWKLSTGAAIGTLAQGAAVTSVAASPDAQLVAVGGAGKTIKLWKAVGGAAAGELTGHAGPIASLTFSAEGGRLVSSSTDGVRLWSTSGLLEDFLPLAEPAPVGAGFGATAANLPPRLLIGAADNSLRAADSALVQAFAGHDGAVNAIAFSPDGALLLTAGADKTLRIWPLAAGGQPRSLAGHTDAATAIAIDPTGKTAASASNDKTVRLWNLADGAQIASYPFDAPVRSLAFSPGGARLAATSDDAQLRVLDLPAGRELQRVTLGAMPLLSVAFAGEDRIVAGGADKLTYAVPLQVERVVAAAETGVLQLAASADGQRLATLDSTGTMSFWNANGERLAAPLLVKGLVDAALRPDGLQWAGADATGKVLFGDLTSLPATAPAAPAALPAPVVIETGSPVHRVAYNGAGSKLAAATTAGGRVYDPTTHGLLETAPTTGPMATIAFGAAGEQLLYGEANQGAIRPLNLVRLLAGHTDAATAVAFTGDGALLLSASADKTVRLWRRETGEPVPLTFAGPTGALHDVAVSIGSADSPAQVVAGGEEGKAFRWVLPAALPAAAATLQPTAVYDHGGPLRSVALSADAARLVAAGDDKIVRLWDTASGAELERWTSHTAAVQGVAMTPDGGVVVSGGADNGVQVASVSAIGLRSLAATMATQLAYLPTGELAAACGDGKVRVWDAEEKESVLDAGVTGPLVGLALLPALAPEGFAQAAALDSQGGIHVWNLKSGEQMLLIKGPAPATPAVADAVTPRGLTWSADRLRLAAAGFDGKLRVYEATTGMLLETFSPPEKAPFVTASFLPDSRTLLVGGAAEAGNAAVLHVSALGTIAAHEGAVNSLAFTPDGASLVSGGADQMVRLWNTADGVLKRSFQGAEKAITDVAVSADGKSLAAASEDQSLRIWSVAPVAVEPAVPADPADPAVAADPLAVFTGESATRSVSFSADGLRLASSADDGVVRVWDLASGKELERFAGHEGAVHAVDFGADSKTLVSAGEDLTARIWTIAAVRAVAASAGPLRSLGIAAAGAQAATIGSEPEVRLWNLADGALVRSYPAGESPLTAVAVRADNAQLVASDETDKVFLWNLADAVVTTSFQAPSAVRDLQYSPDNLKIAALGGDDRIRFLNPADGETLFELESPAPLAACRFTADSRRLATVGSDGAARLWAYASPDPVRQFNGHGNGVYGVAWSPNREQIASASGDQTIRLWNPLTGQQQLSLTGHQGAVYAVAYSPDGALLVSCGADKTIRLWDVLGGRQLKSIDVGEAAAYSVQFHPDGKRVVAGGLDKQVHLYDAFTGQLLSSIPGHEDYIYRVTFNKAGTRVLTCGYGGSVAVWNVANGAKAFSARPCRSASYVEYSPDGEKAAVASGDGAVYLLEIPAAAR</sequence>
<dbReference type="InterPro" id="IPR036322">
    <property type="entry name" value="WD40_repeat_dom_sf"/>
</dbReference>
<dbReference type="PROSITE" id="PS50082">
    <property type="entry name" value="WD_REPEATS_2"/>
    <property type="match status" value="31"/>
</dbReference>
<keyword evidence="5" id="KW-1185">Reference proteome</keyword>
<dbReference type="RefSeq" id="WP_197442466.1">
    <property type="nucleotide sequence ID" value="NZ_CP036433.1"/>
</dbReference>
<feature type="repeat" description="WD" evidence="3">
    <location>
        <begin position="382"/>
        <end position="423"/>
    </location>
</feature>
<dbReference type="Pfam" id="PF00400">
    <property type="entry name" value="WD40"/>
    <property type="match status" value="34"/>
</dbReference>
<feature type="repeat" description="WD" evidence="3">
    <location>
        <begin position="2224"/>
        <end position="2265"/>
    </location>
</feature>